<proteinExistence type="predicted"/>
<organism evidence="2 3">
    <name type="scientific">Litorivivens lipolytica</name>
    <dbReference type="NCBI Taxonomy" id="1524264"/>
    <lineage>
        <taxon>Bacteria</taxon>
        <taxon>Pseudomonadati</taxon>
        <taxon>Pseudomonadota</taxon>
        <taxon>Gammaproteobacteria</taxon>
        <taxon>Litorivivens</taxon>
    </lineage>
</organism>
<keyword evidence="1" id="KW-1133">Transmembrane helix</keyword>
<sequence length="161" mass="17713">MNVFIFLEKASALKPVSPQDIAGYKASYMKAERRDALQVSGSIAAIMLLLGIGAMFSPAPGLAILALIAAVLCIGFFWNEHSTSSSVFEVAVSRMTESDFSMEFLTLCQNYPEILQTIQALKAKQEGTVYNFQVWQLSRRGHKLAVEEIQARQMEAGHHAA</sequence>
<dbReference type="AlphaFoldDB" id="A0A7W4Z762"/>
<protein>
    <submittedName>
        <fullName evidence="2">Uncharacterized protein</fullName>
    </submittedName>
</protein>
<accession>A0A7W4Z762</accession>
<feature type="transmembrane region" description="Helical" evidence="1">
    <location>
        <begin position="36"/>
        <end position="56"/>
    </location>
</feature>
<keyword evidence="3" id="KW-1185">Reference proteome</keyword>
<dbReference type="RefSeq" id="WP_183411740.1">
    <property type="nucleotide sequence ID" value="NZ_JACHWY010000004.1"/>
</dbReference>
<keyword evidence="1" id="KW-0812">Transmembrane</keyword>
<comment type="caution">
    <text evidence="2">The sequence shown here is derived from an EMBL/GenBank/DDBJ whole genome shotgun (WGS) entry which is preliminary data.</text>
</comment>
<feature type="transmembrane region" description="Helical" evidence="1">
    <location>
        <begin position="62"/>
        <end position="79"/>
    </location>
</feature>
<evidence type="ECO:0000256" key="1">
    <source>
        <dbReference type="SAM" id="Phobius"/>
    </source>
</evidence>
<evidence type="ECO:0000313" key="2">
    <source>
        <dbReference type="EMBL" id="MBB3048948.1"/>
    </source>
</evidence>
<gene>
    <name evidence="2" type="ORF">FHR99_003222</name>
</gene>
<dbReference type="Proteomes" id="UP000537130">
    <property type="component" value="Unassembled WGS sequence"/>
</dbReference>
<reference evidence="2 3" key="1">
    <citation type="submission" date="2020-08" db="EMBL/GenBank/DDBJ databases">
        <title>Genomic Encyclopedia of Type Strains, Phase III (KMG-III): the genomes of soil and plant-associated and newly described type strains.</title>
        <authorList>
            <person name="Whitman W."/>
        </authorList>
    </citation>
    <scope>NUCLEOTIDE SEQUENCE [LARGE SCALE GENOMIC DNA]</scope>
    <source>
        <strain evidence="2 3">CECT 8654</strain>
    </source>
</reference>
<evidence type="ECO:0000313" key="3">
    <source>
        <dbReference type="Proteomes" id="UP000537130"/>
    </source>
</evidence>
<dbReference type="EMBL" id="JACHWY010000004">
    <property type="protein sequence ID" value="MBB3048948.1"/>
    <property type="molecule type" value="Genomic_DNA"/>
</dbReference>
<name>A0A7W4Z762_9GAMM</name>
<keyword evidence="1" id="KW-0472">Membrane</keyword>